<reference evidence="3" key="1">
    <citation type="submission" date="2019-02" db="EMBL/GenBank/DDBJ databases">
        <authorList>
            <person name="Gruber-Vodicka R. H."/>
            <person name="Seah K. B. B."/>
        </authorList>
    </citation>
    <scope>NUCLEOTIDE SEQUENCE</scope>
    <source>
        <strain evidence="4">BECK_SA2B12</strain>
        <strain evidence="2">BECK_SA2B15</strain>
        <strain evidence="3">BECK_SA2B20</strain>
    </source>
</reference>
<keyword evidence="1" id="KW-1133">Transmembrane helix</keyword>
<dbReference type="SUPFAM" id="SSF53300">
    <property type="entry name" value="vWA-like"/>
    <property type="match status" value="1"/>
</dbReference>
<sequence>MLFEVLRYTGAIFFFLGGVALLYWLQEKRAAKQERTVAWRALFQTSLDTGARRRLWRWPLYILQCLGLLLITFLLFDLHWENNEVQVIVLDRSLSMLSAGPDRGHSRFFAAKRAAMETIDPLTPVHLYGFGGVPRREFYPDGLAARRAIESMRAAHSGGDLQGALDLLKADIGRVAMERVLVLTDHLDGEEQRALRAMDVPIEVRLMGGGLDNLYIDRLRVASGFINRSPENVLIDFRMGNVGRDRKFRYRMTLIDLNTGREYHWSNPERLSLGHHRYHAETLTLADLMKRMGLTEVPLPAALRLELDPSGDGEILTADDRAWALLPAPTPITLGVFDRRLYEKLKDEFTLAPKKEAASALIRRIEVLDLSETTPEAAPPFDIAVFNRTPPLQEEGLSHPANPLVSRGDSESLRVKYDGTTNRHNWI</sequence>
<feature type="transmembrane region" description="Helical" evidence="1">
    <location>
        <begin position="60"/>
        <end position="80"/>
    </location>
</feature>
<evidence type="ECO:0000256" key="1">
    <source>
        <dbReference type="SAM" id="Phobius"/>
    </source>
</evidence>
<gene>
    <name evidence="2" type="ORF">BECKH772A_GA0070896_101573</name>
    <name evidence="3" type="ORF">BECKH772B_GA0070898_101573</name>
    <name evidence="4" type="ORF">BECKH772C_GA0070978_101583</name>
</gene>
<dbReference type="EMBL" id="CAADFG010000157">
    <property type="protein sequence ID" value="VFJ99225.1"/>
    <property type="molecule type" value="Genomic_DNA"/>
</dbReference>
<evidence type="ECO:0008006" key="5">
    <source>
        <dbReference type="Google" id="ProtNLM"/>
    </source>
</evidence>
<organism evidence="3">
    <name type="scientific">Candidatus Kentrum eta</name>
    <dbReference type="NCBI Taxonomy" id="2126337"/>
    <lineage>
        <taxon>Bacteria</taxon>
        <taxon>Pseudomonadati</taxon>
        <taxon>Pseudomonadota</taxon>
        <taxon>Gammaproteobacteria</taxon>
        <taxon>Candidatus Kentrum</taxon>
    </lineage>
</organism>
<dbReference type="InterPro" id="IPR036465">
    <property type="entry name" value="vWFA_dom_sf"/>
</dbReference>
<evidence type="ECO:0000313" key="3">
    <source>
        <dbReference type="EMBL" id="VFJ99348.1"/>
    </source>
</evidence>
<keyword evidence="1" id="KW-0472">Membrane</keyword>
<dbReference type="EMBL" id="CAADFI010000157">
    <property type="protein sequence ID" value="VFJ99348.1"/>
    <property type="molecule type" value="Genomic_DNA"/>
</dbReference>
<name>A0A450V3J9_9GAMM</name>
<accession>A0A450V3J9</accession>
<evidence type="ECO:0000313" key="4">
    <source>
        <dbReference type="EMBL" id="VFK04044.1"/>
    </source>
</evidence>
<proteinExistence type="predicted"/>
<feature type="transmembrane region" description="Helical" evidence="1">
    <location>
        <begin position="6"/>
        <end position="25"/>
    </location>
</feature>
<dbReference type="CDD" id="cd00198">
    <property type="entry name" value="vWFA"/>
    <property type="match status" value="1"/>
</dbReference>
<keyword evidence="1" id="KW-0812">Transmembrane</keyword>
<dbReference type="AlphaFoldDB" id="A0A450V3J9"/>
<protein>
    <recommendedName>
        <fullName evidence="5">VWFA domain-containing protein</fullName>
    </recommendedName>
</protein>
<dbReference type="EMBL" id="CAADFJ010000158">
    <property type="protein sequence ID" value="VFK04044.1"/>
    <property type="molecule type" value="Genomic_DNA"/>
</dbReference>
<evidence type="ECO:0000313" key="2">
    <source>
        <dbReference type="EMBL" id="VFJ99225.1"/>
    </source>
</evidence>
<dbReference type="Gene3D" id="3.40.50.410">
    <property type="entry name" value="von Willebrand factor, type A domain"/>
    <property type="match status" value="1"/>
</dbReference>